<evidence type="ECO:0000256" key="5">
    <source>
        <dbReference type="ARBA" id="ARBA00022741"/>
    </source>
</evidence>
<dbReference type="InterPro" id="IPR003439">
    <property type="entry name" value="ABC_transporter-like_ATP-bd"/>
</dbReference>
<dbReference type="eggNOG" id="KOG0055">
    <property type="taxonomic scope" value="Eukaryota"/>
</dbReference>
<feature type="transmembrane region" description="Helical" evidence="10">
    <location>
        <begin position="813"/>
        <end position="835"/>
    </location>
</feature>
<keyword evidence="8 10" id="KW-0472">Membrane</keyword>
<dbReference type="InterPro" id="IPR017871">
    <property type="entry name" value="ABC_transporter-like_CS"/>
</dbReference>
<comment type="subcellular location">
    <subcellularLocation>
        <location evidence="1">Cell membrane</location>
        <topology evidence="1">Multi-pass membrane protein</topology>
    </subcellularLocation>
</comment>
<dbReference type="FunFam" id="1.20.1560.10:FF:000057">
    <property type="entry name" value="ABC multidrug transporter SitT"/>
    <property type="match status" value="1"/>
</dbReference>
<dbReference type="GO" id="GO:0090374">
    <property type="term" value="P:oligopeptide export from mitochondrion"/>
    <property type="evidence" value="ECO:0007669"/>
    <property type="project" value="TreeGrafter"/>
</dbReference>
<comment type="similarity">
    <text evidence="2">Belongs to the ABC transporter superfamily. ABCB family. Multidrug resistance exporter (TC 3.A.1.201) subfamily.</text>
</comment>
<evidence type="ECO:0000256" key="1">
    <source>
        <dbReference type="ARBA" id="ARBA00004651"/>
    </source>
</evidence>
<feature type="transmembrane region" description="Helical" evidence="10">
    <location>
        <begin position="224"/>
        <end position="241"/>
    </location>
</feature>
<dbReference type="PROSITE" id="PS50893">
    <property type="entry name" value="ABC_TRANSPORTER_2"/>
    <property type="match status" value="2"/>
</dbReference>
<gene>
    <name evidence="13" type="ORF">PVAR5_8896</name>
</gene>
<name>V5FQ10_BYSSN</name>
<dbReference type="InParanoid" id="V5FQ10"/>
<dbReference type="SUPFAM" id="SSF52540">
    <property type="entry name" value="P-loop containing nucleoside triphosphate hydrolases"/>
    <property type="match status" value="3"/>
</dbReference>
<dbReference type="GO" id="GO:0005886">
    <property type="term" value="C:plasma membrane"/>
    <property type="evidence" value="ECO:0007669"/>
    <property type="project" value="UniProtKB-SubCell"/>
</dbReference>
<dbReference type="FunFam" id="3.40.50.300:FF:000913">
    <property type="entry name" value="ABC multidrug transporter SitT"/>
    <property type="match status" value="1"/>
</dbReference>
<feature type="compositionally biased region" description="Basic and acidic residues" evidence="9">
    <location>
        <begin position="43"/>
        <end position="52"/>
    </location>
</feature>
<dbReference type="InterPro" id="IPR027417">
    <property type="entry name" value="P-loop_NTPase"/>
</dbReference>
<feature type="domain" description="ABC transporter" evidence="11">
    <location>
        <begin position="1095"/>
        <end position="1344"/>
    </location>
</feature>
<dbReference type="InterPro" id="IPR003593">
    <property type="entry name" value="AAA+_ATPase"/>
</dbReference>
<evidence type="ECO:0000256" key="2">
    <source>
        <dbReference type="ARBA" id="ARBA00007577"/>
    </source>
</evidence>
<dbReference type="PROSITE" id="PS00211">
    <property type="entry name" value="ABC_TRANSPORTER_1"/>
    <property type="match status" value="2"/>
</dbReference>
<evidence type="ECO:0000256" key="7">
    <source>
        <dbReference type="ARBA" id="ARBA00022989"/>
    </source>
</evidence>
<dbReference type="CDD" id="cd18578">
    <property type="entry name" value="ABC_6TM_Pgp_ABCB1_D2_like"/>
    <property type="match status" value="1"/>
</dbReference>
<dbReference type="EMBL" id="BAUL01000378">
    <property type="protein sequence ID" value="GAE00160.1"/>
    <property type="molecule type" value="Genomic_DNA"/>
</dbReference>
<evidence type="ECO:0000259" key="12">
    <source>
        <dbReference type="PROSITE" id="PS50929"/>
    </source>
</evidence>
<evidence type="ECO:0000256" key="6">
    <source>
        <dbReference type="ARBA" id="ARBA00022840"/>
    </source>
</evidence>
<feature type="transmembrane region" description="Helical" evidence="10">
    <location>
        <begin position="769"/>
        <end position="793"/>
    </location>
</feature>
<feature type="transmembrane region" description="Helical" evidence="10">
    <location>
        <begin position="366"/>
        <end position="387"/>
    </location>
</feature>
<sequence>MGELAPGSAQTQPETPLDTISVKQDVASKDKSKPGSTKSNAAPKDDDDKKQEQSASFGSYLRALSYGSKIDALAFAVATLCAVASGVVLPLMNIVFGNIVGNFNDYFIPGNDTPESEFRSSIDHNAYVSSFAPPDRIPLYRQVRDDLCIYGKTLDHDFARATLKEHKFCFRMAGLRVTAALRLKYIESVFSQPISKIDQTSTGTVANTISGSSNTIQSSVSDRLSTLFQSLALLVAAYVVAFRYSWALTLAASATLLWSVIVYGLTAPMTVKFQQQTDKADEQHASIAGSAFGSIRTVLSLGAERRLSEKYFHWVEVSRKLAMKLPLIVGIQVGLIFFAMYANYALSFWFGLELYREGHIANINTVIIVFFSVLIVGTIMGGILVPVMHISKAISASGGFFEIIDSDRVQRDGIQEPQVSAHADIEFHNVAFAYPTRKEVQVLKGLSARFEKGKNTALVGPSGSGKSTIVGLLERWYQLGEVQEPTKTGEDAPSASDGAEKTINIDDIETSDWAEADCGSITVDGHNINSLNLKWWRSQIGLVQQEPFLFNDTILNNVAHGLLGSKWENEPAEVKAQLVKKACEEAYADEFINRLPEGYSTIVGTDGIKLSGGQRQRLAIARSIVKRPSILILDEATSSIDVHSEKIVQAALDHVSQGLTTITIAHRLSTIRKAHHIIVLQNGTKIEEGTHEDLLSIPDGMYRNLVEAQHIEAGITSELDDVDETEPVEEAQVLEKTETKPGQVEENAQKPRTKYAAIGRVISEQCSLWPYYILILCATMCCGAAYALQSWLFAQLIQVFQFTGQKLKDAADFWALMFFILSLAMLVSYSFVGYVGTSVSTHMGSAYRKDYFQSMLSKPVSFYDTEGNASGSLMSRLSTDTKQVQDALSASGAFPMISIFNLIGCVAVSFAFGWKLSLVSLLAALPVLFVAAFMRIRYEIKFEEMNSEVFARSSQFAVEAIGAFRTVTSLTMEDYIVDKYHALLKQQIRRAFRKATYATLIFAISDSVELCAMALTLWYGGQLLASREYDPLAFFVIYTAVVQGGQAAGQAFSLASMFAQATSAANRIFNLRPKPDQNGTTESEPLSTSGLGAQIELRHISFKYPTRDTPIFEDLNINIESGQFVAFVGPSGCGKSTTISLLERFYDPTTGSIYVNGKDVRSFDISSYRRALSLVSQEPTLFEGTIRENLLLGLEEQKEDEKLEERIVQACKSAEIHDFIVSLPDGYSTQLGIQAQTALSGGQRQRLCIARALLRDPSLLLLDEATSSLDSHSEKLVQTAMDRLAAQRRMTIVAVAHRLATIQKADVIFVFSASEDGRGSRIVERGNHQDLLRRKGVYWQMCQAQALDQ</sequence>
<feature type="domain" description="ABC transporter" evidence="11">
    <location>
        <begin position="425"/>
        <end position="707"/>
    </location>
</feature>
<keyword evidence="4 10" id="KW-0812">Transmembrane</keyword>
<keyword evidence="6 13" id="KW-0067">ATP-binding</keyword>
<feature type="transmembrane region" description="Helical" evidence="10">
    <location>
        <begin position="325"/>
        <end position="346"/>
    </location>
</feature>
<evidence type="ECO:0000313" key="13">
    <source>
        <dbReference type="EMBL" id="GAE00160.1"/>
    </source>
</evidence>
<dbReference type="InterPro" id="IPR036640">
    <property type="entry name" value="ABC1_TM_sf"/>
</dbReference>
<dbReference type="SMART" id="SM00382">
    <property type="entry name" value="AAA"/>
    <property type="match status" value="2"/>
</dbReference>
<dbReference type="GO" id="GO:0005743">
    <property type="term" value="C:mitochondrial inner membrane"/>
    <property type="evidence" value="ECO:0007669"/>
    <property type="project" value="TreeGrafter"/>
</dbReference>
<dbReference type="Gene3D" id="1.20.1560.10">
    <property type="entry name" value="ABC transporter type 1, transmembrane domain"/>
    <property type="match status" value="3"/>
</dbReference>
<keyword evidence="14" id="KW-1185">Reference proteome</keyword>
<proteinExistence type="inferred from homology"/>
<dbReference type="InterPro" id="IPR039421">
    <property type="entry name" value="Type_1_exporter"/>
</dbReference>
<keyword evidence="5" id="KW-0547">Nucleotide-binding</keyword>
<dbReference type="PANTHER" id="PTHR43394:SF27">
    <property type="entry name" value="ATP-DEPENDENT TRANSLOCASE ABCB1-LIKE"/>
    <property type="match status" value="1"/>
</dbReference>
<dbReference type="Pfam" id="PF00005">
    <property type="entry name" value="ABC_tran"/>
    <property type="match status" value="2"/>
</dbReference>
<dbReference type="SUPFAM" id="SSF90123">
    <property type="entry name" value="ABC transporter transmembrane region"/>
    <property type="match status" value="2"/>
</dbReference>
<feature type="transmembrane region" description="Helical" evidence="10">
    <location>
        <begin position="247"/>
        <end position="266"/>
    </location>
</feature>
<dbReference type="Gene3D" id="3.40.50.300">
    <property type="entry name" value="P-loop containing nucleotide triphosphate hydrolases"/>
    <property type="match status" value="3"/>
</dbReference>
<feature type="region of interest" description="Disordered" evidence="9">
    <location>
        <begin position="1"/>
        <end position="53"/>
    </location>
</feature>
<feature type="domain" description="ABC transmembrane type-1" evidence="12">
    <location>
        <begin position="773"/>
        <end position="1060"/>
    </location>
</feature>
<evidence type="ECO:0000256" key="10">
    <source>
        <dbReference type="SAM" id="Phobius"/>
    </source>
</evidence>
<feature type="transmembrane region" description="Helical" evidence="10">
    <location>
        <begin position="995"/>
        <end position="1020"/>
    </location>
</feature>
<protein>
    <submittedName>
        <fullName evidence="13">Lipid A export ATP-binding/permease protein msbA</fullName>
    </submittedName>
</protein>
<organism evidence="13 14">
    <name type="scientific">Byssochlamys spectabilis (strain No. 5 / NBRC 109023)</name>
    <name type="common">Paecilomyces variotii</name>
    <dbReference type="NCBI Taxonomy" id="1356009"/>
    <lineage>
        <taxon>Eukaryota</taxon>
        <taxon>Fungi</taxon>
        <taxon>Dikarya</taxon>
        <taxon>Ascomycota</taxon>
        <taxon>Pezizomycotina</taxon>
        <taxon>Eurotiomycetes</taxon>
        <taxon>Eurotiomycetidae</taxon>
        <taxon>Eurotiales</taxon>
        <taxon>Thermoascaceae</taxon>
        <taxon>Paecilomyces</taxon>
    </lineage>
</organism>
<evidence type="ECO:0000256" key="3">
    <source>
        <dbReference type="ARBA" id="ARBA00022448"/>
    </source>
</evidence>
<accession>V5FQ10</accession>
<dbReference type="GO" id="GO:0005524">
    <property type="term" value="F:ATP binding"/>
    <property type="evidence" value="ECO:0007669"/>
    <property type="project" value="UniProtKB-KW"/>
</dbReference>
<dbReference type="InterPro" id="IPR011527">
    <property type="entry name" value="ABC1_TM_dom"/>
</dbReference>
<feature type="domain" description="ABC transmembrane type-1" evidence="12">
    <location>
        <begin position="168"/>
        <end position="392"/>
    </location>
</feature>
<dbReference type="PANTHER" id="PTHR43394">
    <property type="entry name" value="ATP-DEPENDENT PERMEASE MDL1, MITOCHONDRIAL"/>
    <property type="match status" value="1"/>
</dbReference>
<feature type="transmembrane region" description="Helical" evidence="10">
    <location>
        <begin position="892"/>
        <end position="912"/>
    </location>
</feature>
<dbReference type="PROSITE" id="PS50929">
    <property type="entry name" value="ABC_TM1F"/>
    <property type="match status" value="2"/>
</dbReference>
<dbReference type="GO" id="GO:0015421">
    <property type="term" value="F:ABC-type oligopeptide transporter activity"/>
    <property type="evidence" value="ECO:0007669"/>
    <property type="project" value="TreeGrafter"/>
</dbReference>
<dbReference type="CDD" id="cd18577">
    <property type="entry name" value="ABC_6TM_Pgp_ABCB1_D1_like"/>
    <property type="match status" value="1"/>
</dbReference>
<dbReference type="Proteomes" id="UP000018001">
    <property type="component" value="Unassembled WGS sequence"/>
</dbReference>
<keyword evidence="3" id="KW-0813">Transport</keyword>
<evidence type="ECO:0000256" key="4">
    <source>
        <dbReference type="ARBA" id="ARBA00022692"/>
    </source>
</evidence>
<evidence type="ECO:0000313" key="14">
    <source>
        <dbReference type="Proteomes" id="UP000018001"/>
    </source>
</evidence>
<feature type="transmembrane region" description="Helical" evidence="10">
    <location>
        <begin position="918"/>
        <end position="936"/>
    </location>
</feature>
<evidence type="ECO:0000256" key="9">
    <source>
        <dbReference type="SAM" id="MobiDB-lite"/>
    </source>
</evidence>
<dbReference type="Pfam" id="PF00664">
    <property type="entry name" value="ABC_membrane"/>
    <property type="match status" value="2"/>
</dbReference>
<dbReference type="OrthoDB" id="6500128at2759"/>
<evidence type="ECO:0000256" key="8">
    <source>
        <dbReference type="ARBA" id="ARBA00023136"/>
    </source>
</evidence>
<comment type="caution">
    <text evidence="13">The sequence shown here is derived from an EMBL/GenBank/DDBJ whole genome shotgun (WGS) entry which is preliminary data.</text>
</comment>
<dbReference type="GO" id="GO:0016887">
    <property type="term" value="F:ATP hydrolysis activity"/>
    <property type="evidence" value="ECO:0007669"/>
    <property type="project" value="InterPro"/>
</dbReference>
<dbReference type="HOGENOM" id="CLU_000604_17_2_1"/>
<reference evidence="14" key="1">
    <citation type="journal article" date="2014" name="Genome Announc.">
        <title>Draft genome sequence of the formaldehyde-resistant fungus Byssochlamys spectabilis No. 5 (anamorph Paecilomyces variotii No. 5) (NBRC109023).</title>
        <authorList>
            <person name="Oka T."/>
            <person name="Ekino K."/>
            <person name="Fukuda K."/>
            <person name="Nomura Y."/>
        </authorList>
    </citation>
    <scope>NUCLEOTIDE SEQUENCE [LARGE SCALE GENOMIC DNA]</scope>
    <source>
        <strain evidence="14">No. 5 / NBRC 109023</strain>
    </source>
</reference>
<feature type="transmembrane region" description="Helical" evidence="10">
    <location>
        <begin position="72"/>
        <end position="96"/>
    </location>
</feature>
<evidence type="ECO:0000259" key="11">
    <source>
        <dbReference type="PROSITE" id="PS50893"/>
    </source>
</evidence>
<keyword evidence="7 10" id="KW-1133">Transmembrane helix</keyword>